<dbReference type="EMBL" id="KN832157">
    <property type="protein sequence ID" value="KIN93548.1"/>
    <property type="molecule type" value="Genomic_DNA"/>
</dbReference>
<reference evidence="1 2" key="1">
    <citation type="submission" date="2014-04" db="EMBL/GenBank/DDBJ databases">
        <authorList>
            <consortium name="DOE Joint Genome Institute"/>
            <person name="Kuo A."/>
            <person name="Kohler A."/>
            <person name="Costa M.D."/>
            <person name="Nagy L.G."/>
            <person name="Floudas D."/>
            <person name="Copeland A."/>
            <person name="Barry K.W."/>
            <person name="Cichocki N."/>
            <person name="Veneault-Fourrey C."/>
            <person name="LaButti K."/>
            <person name="Lindquist E.A."/>
            <person name="Lipzen A."/>
            <person name="Lundell T."/>
            <person name="Morin E."/>
            <person name="Murat C."/>
            <person name="Sun H."/>
            <person name="Tunlid A."/>
            <person name="Henrissat B."/>
            <person name="Grigoriev I.V."/>
            <person name="Hibbett D.S."/>
            <person name="Martin F."/>
            <person name="Nordberg H.P."/>
            <person name="Cantor M.N."/>
            <person name="Hua S.X."/>
        </authorList>
    </citation>
    <scope>NUCLEOTIDE SEQUENCE [LARGE SCALE GENOMIC DNA]</scope>
    <source>
        <strain evidence="1 2">Marx 270</strain>
    </source>
</reference>
<evidence type="ECO:0000313" key="1">
    <source>
        <dbReference type="EMBL" id="KIN93548.1"/>
    </source>
</evidence>
<sequence>MSAQRNIPWKSLLNLLYMHQYTIVNWPTAVPTVGPDFNIKGLSADELHALTVPFLKEQMGADFHSEVCVEDDGDDSLVPVPTASFDLREWTPKKKELFKMVSPEMFKILLLVNTFN</sequence>
<dbReference type="OrthoDB" id="2691626at2759"/>
<reference evidence="2" key="2">
    <citation type="submission" date="2015-01" db="EMBL/GenBank/DDBJ databases">
        <title>Evolutionary Origins and Diversification of the Mycorrhizal Mutualists.</title>
        <authorList>
            <consortium name="DOE Joint Genome Institute"/>
            <consortium name="Mycorrhizal Genomics Consortium"/>
            <person name="Kohler A."/>
            <person name="Kuo A."/>
            <person name="Nagy L.G."/>
            <person name="Floudas D."/>
            <person name="Copeland A."/>
            <person name="Barry K.W."/>
            <person name="Cichocki N."/>
            <person name="Veneault-Fourrey C."/>
            <person name="LaButti K."/>
            <person name="Lindquist E.A."/>
            <person name="Lipzen A."/>
            <person name="Lundell T."/>
            <person name="Morin E."/>
            <person name="Murat C."/>
            <person name="Riley R."/>
            <person name="Ohm R."/>
            <person name="Sun H."/>
            <person name="Tunlid A."/>
            <person name="Henrissat B."/>
            <person name="Grigoriev I.V."/>
            <person name="Hibbett D.S."/>
            <person name="Martin F."/>
        </authorList>
    </citation>
    <scope>NUCLEOTIDE SEQUENCE [LARGE SCALE GENOMIC DNA]</scope>
    <source>
        <strain evidence="2">Marx 270</strain>
    </source>
</reference>
<gene>
    <name evidence="1" type="ORF">M404DRAFT_36001</name>
</gene>
<evidence type="ECO:0000313" key="2">
    <source>
        <dbReference type="Proteomes" id="UP000054217"/>
    </source>
</evidence>
<keyword evidence="2" id="KW-1185">Reference proteome</keyword>
<accession>A0A0C3ND88</accession>
<dbReference type="HOGENOM" id="CLU_135971_1_0_1"/>
<dbReference type="AlphaFoldDB" id="A0A0C3ND88"/>
<dbReference type="InParanoid" id="A0A0C3ND88"/>
<protein>
    <submittedName>
        <fullName evidence="1">Uncharacterized protein</fullName>
    </submittedName>
</protein>
<proteinExistence type="predicted"/>
<dbReference type="Proteomes" id="UP000054217">
    <property type="component" value="Unassembled WGS sequence"/>
</dbReference>
<name>A0A0C3ND88_PISTI</name>
<organism evidence="1 2">
    <name type="scientific">Pisolithus tinctorius Marx 270</name>
    <dbReference type="NCBI Taxonomy" id="870435"/>
    <lineage>
        <taxon>Eukaryota</taxon>
        <taxon>Fungi</taxon>
        <taxon>Dikarya</taxon>
        <taxon>Basidiomycota</taxon>
        <taxon>Agaricomycotina</taxon>
        <taxon>Agaricomycetes</taxon>
        <taxon>Agaricomycetidae</taxon>
        <taxon>Boletales</taxon>
        <taxon>Sclerodermatineae</taxon>
        <taxon>Pisolithaceae</taxon>
        <taxon>Pisolithus</taxon>
    </lineage>
</organism>